<dbReference type="Proteomes" id="UP000192656">
    <property type="component" value="Unassembled WGS sequence"/>
</dbReference>
<dbReference type="AlphaFoldDB" id="A0A1W2AZJ4"/>
<proteinExistence type="predicted"/>
<evidence type="ECO:0000313" key="1">
    <source>
        <dbReference type="EMBL" id="SMC65950.1"/>
    </source>
</evidence>
<accession>A0A1W2AZJ4</accession>
<dbReference type="EMBL" id="FWXR01000005">
    <property type="protein sequence ID" value="SMC65950.1"/>
    <property type="molecule type" value="Genomic_DNA"/>
</dbReference>
<evidence type="ECO:0000313" key="2">
    <source>
        <dbReference type="Proteomes" id="UP000192656"/>
    </source>
</evidence>
<organism evidence="1 2">
    <name type="scientific">Fulvimarina manganoxydans</name>
    <dbReference type="NCBI Taxonomy" id="937218"/>
    <lineage>
        <taxon>Bacteria</taxon>
        <taxon>Pseudomonadati</taxon>
        <taxon>Pseudomonadota</taxon>
        <taxon>Alphaproteobacteria</taxon>
        <taxon>Hyphomicrobiales</taxon>
        <taxon>Aurantimonadaceae</taxon>
        <taxon>Fulvimarina</taxon>
    </lineage>
</organism>
<dbReference type="RefSeq" id="WP_084409614.1">
    <property type="nucleotide sequence ID" value="NZ_FWXR01000005.1"/>
</dbReference>
<name>A0A1W2AZJ4_9HYPH</name>
<gene>
    <name evidence="1" type="ORF">SAMN06297251_105196</name>
</gene>
<reference evidence="1 2" key="1">
    <citation type="submission" date="2017-04" db="EMBL/GenBank/DDBJ databases">
        <authorList>
            <person name="Afonso C.L."/>
            <person name="Miller P.J."/>
            <person name="Scott M.A."/>
            <person name="Spackman E."/>
            <person name="Goraichik I."/>
            <person name="Dimitrov K.M."/>
            <person name="Suarez D.L."/>
            <person name="Swayne D.E."/>
        </authorList>
    </citation>
    <scope>NUCLEOTIDE SEQUENCE [LARGE SCALE GENOMIC DNA]</scope>
    <source>
        <strain evidence="1 2">CGMCC 1.10972</strain>
    </source>
</reference>
<sequence>MKTVTFEKDGPDTIVRINGTIIGRLTGEEHQRKLQWRAGQDLDAEKVEAFDLGYGDSDRSENAVTRELKKAGFL</sequence>
<keyword evidence="2" id="KW-1185">Reference proteome</keyword>
<protein>
    <submittedName>
        <fullName evidence="1">Uncharacterized protein</fullName>
    </submittedName>
</protein>